<comment type="caution">
    <text evidence="3">The sequence shown here is derived from an EMBL/GenBank/DDBJ whole genome shotgun (WGS) entry which is preliminary data.</text>
</comment>
<proteinExistence type="predicted"/>
<dbReference type="SUPFAM" id="SSF53335">
    <property type="entry name" value="S-adenosyl-L-methionine-dependent methyltransferases"/>
    <property type="match status" value="1"/>
</dbReference>
<feature type="region of interest" description="Disordered" evidence="1">
    <location>
        <begin position="1"/>
        <end position="20"/>
    </location>
</feature>
<dbReference type="InterPro" id="IPR013216">
    <property type="entry name" value="Methyltransf_11"/>
</dbReference>
<dbReference type="RefSeq" id="WP_102647657.1">
    <property type="nucleotide sequence ID" value="NZ_PNYA01000022.1"/>
</dbReference>
<dbReference type="CDD" id="cd02440">
    <property type="entry name" value="AdoMet_MTases"/>
    <property type="match status" value="1"/>
</dbReference>
<name>A0A2N7VID5_9BURK</name>
<organism evidence="3 4">
    <name type="scientific">Trinickia dabaoshanensis</name>
    <dbReference type="NCBI Taxonomy" id="564714"/>
    <lineage>
        <taxon>Bacteria</taxon>
        <taxon>Pseudomonadati</taxon>
        <taxon>Pseudomonadota</taxon>
        <taxon>Betaproteobacteria</taxon>
        <taxon>Burkholderiales</taxon>
        <taxon>Burkholderiaceae</taxon>
        <taxon>Trinickia</taxon>
    </lineage>
</organism>
<dbReference type="GO" id="GO:0008757">
    <property type="term" value="F:S-adenosylmethionine-dependent methyltransferase activity"/>
    <property type="evidence" value="ECO:0007669"/>
    <property type="project" value="InterPro"/>
</dbReference>
<dbReference type="Pfam" id="PF08241">
    <property type="entry name" value="Methyltransf_11"/>
    <property type="match status" value="1"/>
</dbReference>
<sequence>MDDELQSNAQSNVQANEQASEQAKLWNGPAGQAWVEMQPLLDQVLQPFADVLVHAVSASPCERVLDVGCGAGGTTLAIARTRSAPKCLGIDISEHLAAAARTRAARESTAAAFVCADAQTHAFAPGSFDTVVSRFGVMFFSDPVEAFRNLRRATVEDGRLHFVAWRSAEENPFMITAERIAAPLLPNLTDRPANGPGQFAFADPLYIDAVLKQSGWADIDVQPIDAACSMPEKQLVPYLSRLGRIGVALQEVDEATRKRVLGTVRAGFEPFVAGDEVRFTGACWVVHARAGTSETH</sequence>
<keyword evidence="4" id="KW-1185">Reference proteome</keyword>
<dbReference type="AlphaFoldDB" id="A0A2N7VID5"/>
<dbReference type="Proteomes" id="UP000235616">
    <property type="component" value="Unassembled WGS sequence"/>
</dbReference>
<keyword evidence="3" id="KW-0489">Methyltransferase</keyword>
<accession>A0A2N7VID5</accession>
<dbReference type="InterPro" id="IPR029063">
    <property type="entry name" value="SAM-dependent_MTases_sf"/>
</dbReference>
<dbReference type="EMBL" id="PNYA01000022">
    <property type="protein sequence ID" value="PMS16918.1"/>
    <property type="molecule type" value="Genomic_DNA"/>
</dbReference>
<dbReference type="GO" id="GO:0032259">
    <property type="term" value="P:methylation"/>
    <property type="evidence" value="ECO:0007669"/>
    <property type="project" value="UniProtKB-KW"/>
</dbReference>
<dbReference type="OrthoDB" id="9777638at2"/>
<feature type="domain" description="Methyltransferase type 11" evidence="2">
    <location>
        <begin position="65"/>
        <end position="161"/>
    </location>
</feature>
<gene>
    <name evidence="3" type="ORF">C0Z18_22230</name>
</gene>
<evidence type="ECO:0000256" key="1">
    <source>
        <dbReference type="SAM" id="MobiDB-lite"/>
    </source>
</evidence>
<reference evidence="3 4" key="1">
    <citation type="submission" date="2018-01" db="EMBL/GenBank/DDBJ databases">
        <title>Whole genome analyses suggest that Burkholderia sensu lato contains two further novel genera in the rhizoxinica-symbiotica group Mycetohabitans gen. nov., and Trinickia gen. nov.: implications for the evolution of diazotrophy and nodulation in the Burkholderiaceae.</title>
        <authorList>
            <person name="Estrada-de los Santos P."/>
            <person name="Palmer M."/>
            <person name="Chavez-Ramirez B."/>
            <person name="Beukes C."/>
            <person name="Steenkamp E.T."/>
            <person name="Hirsch A.M."/>
            <person name="Manyaka P."/>
            <person name="Maluk M."/>
            <person name="Lafos M."/>
            <person name="Crook M."/>
            <person name="Gross E."/>
            <person name="Simon M.F."/>
            <person name="Bueno dos Reis Junior F."/>
            <person name="Poole P.S."/>
            <person name="Venter S.N."/>
            <person name="James E.K."/>
        </authorList>
    </citation>
    <scope>NUCLEOTIDE SEQUENCE [LARGE SCALE GENOMIC DNA]</scope>
    <source>
        <strain evidence="3 4">GIMN1.004</strain>
    </source>
</reference>
<evidence type="ECO:0000313" key="3">
    <source>
        <dbReference type="EMBL" id="PMS16918.1"/>
    </source>
</evidence>
<dbReference type="Gene3D" id="3.40.50.150">
    <property type="entry name" value="Vaccinia Virus protein VP39"/>
    <property type="match status" value="1"/>
</dbReference>
<evidence type="ECO:0000259" key="2">
    <source>
        <dbReference type="Pfam" id="PF08241"/>
    </source>
</evidence>
<evidence type="ECO:0000313" key="4">
    <source>
        <dbReference type="Proteomes" id="UP000235616"/>
    </source>
</evidence>
<protein>
    <submittedName>
        <fullName evidence="3">SAM-dependent methyltransferase</fullName>
    </submittedName>
</protein>
<dbReference type="PANTHER" id="PTHR43861:SF1">
    <property type="entry name" value="TRANS-ACONITATE 2-METHYLTRANSFERASE"/>
    <property type="match status" value="1"/>
</dbReference>
<keyword evidence="3" id="KW-0808">Transferase</keyword>
<dbReference type="PANTHER" id="PTHR43861">
    <property type="entry name" value="TRANS-ACONITATE 2-METHYLTRANSFERASE-RELATED"/>
    <property type="match status" value="1"/>
</dbReference>